<proteinExistence type="predicted"/>
<protein>
    <submittedName>
        <fullName evidence="1">Uncharacterized protein</fullName>
    </submittedName>
</protein>
<reference evidence="1" key="1">
    <citation type="submission" date="2019-02" db="EMBL/GenBank/DDBJ databases">
        <authorList>
            <person name="Gruber-Vodicka R. H."/>
            <person name="Seah K. B. B."/>
        </authorList>
    </citation>
    <scope>NUCLEOTIDE SEQUENCE</scope>
    <source>
        <strain evidence="1">BECK_BZ197</strain>
    </source>
</reference>
<name>A0A450XB14_9GAMM</name>
<organism evidence="1">
    <name type="scientific">Candidatus Kentrum sp. MB</name>
    <dbReference type="NCBI Taxonomy" id="2138164"/>
    <lineage>
        <taxon>Bacteria</taxon>
        <taxon>Pseudomonadati</taxon>
        <taxon>Pseudomonadota</taxon>
        <taxon>Gammaproteobacteria</taxon>
        <taxon>Candidatus Kentrum</taxon>
    </lineage>
</organism>
<dbReference type="EMBL" id="CAADFO010000020">
    <property type="protein sequence ID" value="VFK26380.1"/>
    <property type="molecule type" value="Genomic_DNA"/>
</dbReference>
<dbReference type="AlphaFoldDB" id="A0A450XB14"/>
<gene>
    <name evidence="1" type="ORF">BECKMB1821G_GA0114241_102039</name>
</gene>
<evidence type="ECO:0000313" key="1">
    <source>
        <dbReference type="EMBL" id="VFK26380.1"/>
    </source>
</evidence>
<accession>A0A450XB14</accession>
<sequence length="1272" mass="142836">MSYQNANGSSMRITASHIIEWAKNHAKEAQNGLPGLVRRLCFDPETTREISFPAGDSTYRPGSDGVLSCERGNAWMPNGASRWEIGCDQNPTAKANKDYQKRTNQTGEEKRSVCTFVFVTPRRWKQKSAWATEQRAKGEWKDVRALDADDLEQWLEQTPAVSLQFAEELGLRGPGVETLSRHWNSWSGQCNPAITSDALFMDRTLAHDELTKKIQNAASQSAFSPPLAIRADSVEEGAAFAVAVVLASGLRNQALVVTEPEGWRYVEANPQLGIAIAANTETAAKPVSRDGLLVIVPYATGHMVNKSLADKPQENQVVLERPNIHEFEKALIAMGMEESDAKRHALNTGRSWTVFRRRRATNPAIRHPIWLNAAQSSTLALVCLLGVWNEDNEADREVIEQLANRSYEEVEHDLRQLAGFDDAPVLHIGFVWKAKSPLELLALFGNRITRSQLDRFFAIAEELLSKPDPQLELPNEKRWMANIHGKVHPYSDLLFNSICDSLIKLAVRGPEAGLDALRVEARVSELIRGLFDGVDGQRWLSLTSHLPALVEAAPEEFLDAVEKSLRQPDAPVMRLITETGDSGFSRQCWHCDLLWALETLAWAPKRLARVALILADLSHAPIKGNWGNTPSSSLFGLFRSWLPQTAADLPDRIQVLDRLIEKDEEAAFDVLSGLASDGQQIAMPAARPKWGEDDAGAGRSVTYAEMVEMIDVAKDRLLQLSKDNPSRIAALLRTGLRHPKELPAVLALMEPFTQPTATDADKETLCVALRKHIHWHRNYDKSPANELDKWLRSVEALYERLSPQDLVVRHRWLFDKYRPNLPARDRDDDSRKREQGITQLRISALTDIHRAQGMTGIENLIATCAQPNIVGNTLAEFDWSDISWPKWIALKGDDFVLDTPMARCISGFLWVATLSASSDVLQKVIALGRQAGWDSAKLARFLILVKVERKTWELAKACGPEVYAAYWQNVQPDLLCHQKEPEFVLERLLESKRPRTALLCCTASLKRVSTRQLYTALQQFLYGEEPDGPQIESYSLAEMLEWLEKSGEIENRELIQLEFALFPALGYGNESRITVLYERTMSEPALFTELICLLYKPERGERETSTETTKAAAERAWKILRACDHLPGIQADGSIDGEIFAGFIDQTRELCRRADRLAVCDSTLGQILAHALADQDGAWSCAPVREVLDRAELEEMQNGFSMGTFNKRGVATYSLYEGGNQERDLAAWYRKQATRVQYSHTNVVRMLEGIVKYYEECGESRDEKANLTKEEC</sequence>